<name>A0A3D8YIL6_STAPS</name>
<comment type="caution">
    <text evidence="1">The sequence shown here is derived from an EMBL/GenBank/DDBJ whole genome shotgun (WGS) entry which is preliminary data.</text>
</comment>
<gene>
    <name evidence="1" type="ORF">DV961_14660</name>
</gene>
<sequence length="25" mass="2785">MLRSLWSGVNGMQAHQIALDIESNN</sequence>
<dbReference type="AlphaFoldDB" id="A0A3D8YIL6"/>
<evidence type="ECO:0000313" key="1">
    <source>
        <dbReference type="EMBL" id="REA78769.1"/>
    </source>
</evidence>
<evidence type="ECO:0000313" key="2">
    <source>
        <dbReference type="Proteomes" id="UP000256409"/>
    </source>
</evidence>
<reference evidence="2" key="1">
    <citation type="journal article" date="2018" name="Vet. Microbiol.">
        <title>Molecular epidemiology of methicillin-resistant staphylococci amongst veterinary personnel, personnel-owned pets, patients and the hospital environment of two companion animal veterinary hospitals.</title>
        <authorList>
            <person name="Worthing K.A."/>
            <person name="Brown J."/>
            <person name="Gerber L."/>
            <person name="Abraham S."/>
            <person name="Trott D."/>
            <person name="Norris J.M."/>
        </authorList>
    </citation>
    <scope>NUCLEOTIDE SEQUENCE [LARGE SCALE GENOMIC DNA]</scope>
    <source>
        <strain evidence="2">ST496-2</strain>
    </source>
</reference>
<accession>A0A3D8YIL6</accession>
<organism evidence="1 2">
    <name type="scientific">Staphylococcus pseudintermedius</name>
    <dbReference type="NCBI Taxonomy" id="283734"/>
    <lineage>
        <taxon>Bacteria</taxon>
        <taxon>Bacillati</taxon>
        <taxon>Bacillota</taxon>
        <taxon>Bacilli</taxon>
        <taxon>Bacillales</taxon>
        <taxon>Staphylococcaceae</taxon>
        <taxon>Staphylococcus</taxon>
        <taxon>Staphylococcus intermedius group</taxon>
    </lineage>
</organism>
<proteinExistence type="predicted"/>
<feature type="non-terminal residue" evidence="1">
    <location>
        <position position="25"/>
    </location>
</feature>
<dbReference type="EMBL" id="QQPC01000414">
    <property type="protein sequence ID" value="REA78769.1"/>
    <property type="molecule type" value="Genomic_DNA"/>
</dbReference>
<protein>
    <submittedName>
        <fullName evidence="1">Uncharacterized protein</fullName>
    </submittedName>
</protein>
<dbReference type="Proteomes" id="UP000256409">
    <property type="component" value="Unassembled WGS sequence"/>
</dbReference>